<dbReference type="EMBL" id="JBBBZM010000920">
    <property type="protein sequence ID" value="KAL0630245.1"/>
    <property type="molecule type" value="Genomic_DNA"/>
</dbReference>
<proteinExistence type="predicted"/>
<gene>
    <name evidence="1" type="ORF">Q9L58_010908</name>
</gene>
<evidence type="ECO:0000313" key="1">
    <source>
        <dbReference type="EMBL" id="KAL0630245.1"/>
    </source>
</evidence>
<sequence>MQGIKNARLKGGLTPRKTLPQLINRNTVFEEKRKEATVSLLNIFNDEDAAEARQYINALCDELSVAEVQNLSTVELAEKISALNTKRLRLLRACAEETFLFWYGYFQNGAEALNILDSPRGATIADLVDSNARPAGQRKRNSARLLFDTENPHRLTNVLQYVLATTNGFISGIHGRYHHLARSFGGKPILHAHLHPSILSSIALWTMLMVDTGANCEVVREMPLNCLSDTNDPTHKKVLFDNKARAGGIPIIDVLPLLPQTGQRISSVEAIYRYIEMSTRMRHLAADGQGEKLFLMEYLNAVKPIEEFTARGRFIEMTGRSPELAGLEIRPSYIRPSMLLEVCMRTADGTASAQCVAQH</sequence>
<feature type="non-terminal residue" evidence="1">
    <location>
        <position position="359"/>
    </location>
</feature>
<protein>
    <submittedName>
        <fullName evidence="1">Uncharacterized protein</fullName>
    </submittedName>
</protein>
<reference evidence="1 2" key="1">
    <citation type="submission" date="2024-02" db="EMBL/GenBank/DDBJ databases">
        <title>Discinaceae phylogenomics.</title>
        <authorList>
            <person name="Dirks A.C."/>
            <person name="James T.Y."/>
        </authorList>
    </citation>
    <scope>NUCLEOTIDE SEQUENCE [LARGE SCALE GENOMIC DNA]</scope>
    <source>
        <strain evidence="1 2">ACD0624</strain>
    </source>
</reference>
<name>A0ABR3G2R9_9PEZI</name>
<dbReference type="Proteomes" id="UP001447188">
    <property type="component" value="Unassembled WGS sequence"/>
</dbReference>
<keyword evidence="2" id="KW-1185">Reference proteome</keyword>
<organism evidence="1 2">
    <name type="scientific">Discina gigas</name>
    <dbReference type="NCBI Taxonomy" id="1032678"/>
    <lineage>
        <taxon>Eukaryota</taxon>
        <taxon>Fungi</taxon>
        <taxon>Dikarya</taxon>
        <taxon>Ascomycota</taxon>
        <taxon>Pezizomycotina</taxon>
        <taxon>Pezizomycetes</taxon>
        <taxon>Pezizales</taxon>
        <taxon>Discinaceae</taxon>
        <taxon>Discina</taxon>
    </lineage>
</organism>
<evidence type="ECO:0000313" key="2">
    <source>
        <dbReference type="Proteomes" id="UP001447188"/>
    </source>
</evidence>
<comment type="caution">
    <text evidence="1">The sequence shown here is derived from an EMBL/GenBank/DDBJ whole genome shotgun (WGS) entry which is preliminary data.</text>
</comment>
<accession>A0ABR3G2R9</accession>